<sequence>MVTTGLPSRNLGGHMSRGQAWITYRDDALVTIHAHGDIDVTSAALLREVAFEAVTHPGGQGVAVDLSAVTFIDSVGVAALVTAFKTARAAGLPFTVAAASPSATRLLRMTGLAGLWGFAPDDPPSAPNGPLTALTPVG</sequence>
<evidence type="ECO:0000313" key="5">
    <source>
        <dbReference type="Proteomes" id="UP000599074"/>
    </source>
</evidence>
<evidence type="ECO:0000259" key="3">
    <source>
        <dbReference type="PROSITE" id="PS50801"/>
    </source>
</evidence>
<comment type="similarity">
    <text evidence="1 2">Belongs to the anti-sigma-factor antagonist family.</text>
</comment>
<dbReference type="NCBIfam" id="TIGR00377">
    <property type="entry name" value="ant_ant_sig"/>
    <property type="match status" value="1"/>
</dbReference>
<gene>
    <name evidence="4" type="ORF">Pme01_44510</name>
</gene>
<keyword evidence="5" id="KW-1185">Reference proteome</keyword>
<dbReference type="Gene3D" id="3.30.750.24">
    <property type="entry name" value="STAS domain"/>
    <property type="match status" value="1"/>
</dbReference>
<dbReference type="AlphaFoldDB" id="A0A8J3THL6"/>
<name>A0A8J3THL6_9ACTN</name>
<evidence type="ECO:0000313" key="4">
    <source>
        <dbReference type="EMBL" id="GII24854.1"/>
    </source>
</evidence>
<dbReference type="SUPFAM" id="SSF52091">
    <property type="entry name" value="SpoIIaa-like"/>
    <property type="match status" value="1"/>
</dbReference>
<evidence type="ECO:0000256" key="2">
    <source>
        <dbReference type="RuleBase" id="RU003749"/>
    </source>
</evidence>
<feature type="domain" description="STAS" evidence="3">
    <location>
        <begin position="27"/>
        <end position="112"/>
    </location>
</feature>
<dbReference type="PANTHER" id="PTHR33495:SF2">
    <property type="entry name" value="ANTI-SIGMA FACTOR ANTAGONIST TM_1081-RELATED"/>
    <property type="match status" value="1"/>
</dbReference>
<dbReference type="Proteomes" id="UP000599074">
    <property type="component" value="Unassembled WGS sequence"/>
</dbReference>
<dbReference type="InterPro" id="IPR002645">
    <property type="entry name" value="STAS_dom"/>
</dbReference>
<dbReference type="CDD" id="cd07043">
    <property type="entry name" value="STAS_anti-anti-sigma_factors"/>
    <property type="match status" value="1"/>
</dbReference>
<protein>
    <recommendedName>
        <fullName evidence="2">Anti-sigma factor antagonist</fullName>
    </recommendedName>
</protein>
<dbReference type="PANTHER" id="PTHR33495">
    <property type="entry name" value="ANTI-SIGMA FACTOR ANTAGONIST TM_1081-RELATED-RELATED"/>
    <property type="match status" value="1"/>
</dbReference>
<dbReference type="PROSITE" id="PS50801">
    <property type="entry name" value="STAS"/>
    <property type="match status" value="1"/>
</dbReference>
<comment type="caution">
    <text evidence="4">The sequence shown here is derived from an EMBL/GenBank/DDBJ whole genome shotgun (WGS) entry which is preliminary data.</text>
</comment>
<reference evidence="4" key="1">
    <citation type="submission" date="2021-01" db="EMBL/GenBank/DDBJ databases">
        <title>Whole genome shotgun sequence of Planosporangium mesophilum NBRC 109066.</title>
        <authorList>
            <person name="Komaki H."/>
            <person name="Tamura T."/>
        </authorList>
    </citation>
    <scope>NUCLEOTIDE SEQUENCE</scope>
    <source>
        <strain evidence="4">NBRC 109066</strain>
    </source>
</reference>
<dbReference type="Pfam" id="PF01740">
    <property type="entry name" value="STAS"/>
    <property type="match status" value="1"/>
</dbReference>
<organism evidence="4 5">
    <name type="scientific">Planosporangium mesophilum</name>
    <dbReference type="NCBI Taxonomy" id="689768"/>
    <lineage>
        <taxon>Bacteria</taxon>
        <taxon>Bacillati</taxon>
        <taxon>Actinomycetota</taxon>
        <taxon>Actinomycetes</taxon>
        <taxon>Micromonosporales</taxon>
        <taxon>Micromonosporaceae</taxon>
        <taxon>Planosporangium</taxon>
    </lineage>
</organism>
<dbReference type="GO" id="GO:0043856">
    <property type="term" value="F:anti-sigma factor antagonist activity"/>
    <property type="evidence" value="ECO:0007669"/>
    <property type="project" value="InterPro"/>
</dbReference>
<evidence type="ECO:0000256" key="1">
    <source>
        <dbReference type="ARBA" id="ARBA00009013"/>
    </source>
</evidence>
<dbReference type="EMBL" id="BOON01000043">
    <property type="protein sequence ID" value="GII24854.1"/>
    <property type="molecule type" value="Genomic_DNA"/>
</dbReference>
<dbReference type="InterPro" id="IPR003658">
    <property type="entry name" value="Anti-sigma_ant"/>
</dbReference>
<dbReference type="InterPro" id="IPR036513">
    <property type="entry name" value="STAS_dom_sf"/>
</dbReference>
<proteinExistence type="inferred from homology"/>
<accession>A0A8J3THL6</accession>